<dbReference type="Pfam" id="PF24758">
    <property type="entry name" value="LRR_At5g56370"/>
    <property type="match status" value="1"/>
</dbReference>
<reference evidence="3 4" key="1">
    <citation type="submission" date="2020-12" db="EMBL/GenBank/DDBJ databases">
        <title>Concerted genomic and epigenomic changes stabilize Arabidopsis allopolyploids.</title>
        <authorList>
            <person name="Chen Z."/>
        </authorList>
    </citation>
    <scope>NUCLEOTIDE SEQUENCE [LARGE SCALE GENOMIC DNA]</scope>
    <source>
        <strain evidence="3">Allo738</strain>
        <tissue evidence="3">Leaf</tissue>
    </source>
</reference>
<dbReference type="Proteomes" id="UP000694240">
    <property type="component" value="Chromosome 6"/>
</dbReference>
<proteinExistence type="predicted"/>
<dbReference type="SMART" id="SM00579">
    <property type="entry name" value="FBD"/>
    <property type="match status" value="1"/>
</dbReference>
<dbReference type="PANTHER" id="PTHR31900">
    <property type="entry name" value="F-BOX/RNI SUPERFAMILY PROTEIN-RELATED"/>
    <property type="match status" value="1"/>
</dbReference>
<organism evidence="3 4">
    <name type="scientific">Arabidopsis thaliana x Arabidopsis arenosa</name>
    <dbReference type="NCBI Taxonomy" id="1240361"/>
    <lineage>
        <taxon>Eukaryota</taxon>
        <taxon>Viridiplantae</taxon>
        <taxon>Streptophyta</taxon>
        <taxon>Embryophyta</taxon>
        <taxon>Tracheophyta</taxon>
        <taxon>Spermatophyta</taxon>
        <taxon>Magnoliopsida</taxon>
        <taxon>eudicotyledons</taxon>
        <taxon>Gunneridae</taxon>
        <taxon>Pentapetalae</taxon>
        <taxon>rosids</taxon>
        <taxon>malvids</taxon>
        <taxon>Brassicales</taxon>
        <taxon>Brassicaceae</taxon>
        <taxon>Camelineae</taxon>
        <taxon>Arabidopsis</taxon>
    </lineage>
</organism>
<feature type="region of interest" description="Disordered" evidence="1">
    <location>
        <begin position="480"/>
        <end position="532"/>
    </location>
</feature>
<dbReference type="Pfam" id="PF00646">
    <property type="entry name" value="F-box"/>
    <property type="match status" value="1"/>
</dbReference>
<dbReference type="InterPro" id="IPR053781">
    <property type="entry name" value="F-box_AtFBL13-like"/>
</dbReference>
<dbReference type="SMART" id="SM00256">
    <property type="entry name" value="FBOX"/>
    <property type="match status" value="1"/>
</dbReference>
<dbReference type="InterPro" id="IPR006566">
    <property type="entry name" value="FBD"/>
</dbReference>
<dbReference type="Pfam" id="PF08387">
    <property type="entry name" value="FBD"/>
    <property type="match status" value="1"/>
</dbReference>
<dbReference type="EMBL" id="JAEFBK010000006">
    <property type="protein sequence ID" value="KAG7592872.1"/>
    <property type="molecule type" value="Genomic_DNA"/>
</dbReference>
<comment type="caution">
    <text evidence="3">The sequence shown here is derived from an EMBL/GenBank/DDBJ whole genome shotgun (WGS) entry which is preliminary data.</text>
</comment>
<evidence type="ECO:0000259" key="2">
    <source>
        <dbReference type="PROSITE" id="PS50181"/>
    </source>
</evidence>
<keyword evidence="4" id="KW-1185">Reference proteome</keyword>
<evidence type="ECO:0000313" key="4">
    <source>
        <dbReference type="Proteomes" id="UP000694240"/>
    </source>
</evidence>
<dbReference type="CDD" id="cd22160">
    <property type="entry name" value="F-box_AtFBL13-like"/>
    <property type="match status" value="1"/>
</dbReference>
<protein>
    <submittedName>
        <fullName evidence="3">FBD domain</fullName>
    </submittedName>
</protein>
<dbReference type="InterPro" id="IPR050232">
    <property type="entry name" value="FBL13/AtMIF1-like"/>
</dbReference>
<accession>A0A8T2C4C7</accession>
<sequence>MGFLSCRYFWWDIIHNDKHLSTVPETEGCQQRIETRICALPDDLLLQILDHVPTKEAVATSILSKRWRYVWPMLSRLEFKEDGSESVGCFIEKSLQLHKAPKLDSLIVELGQHCRVDVDVGKWVENAVNRGVEELDLKLLWTAEPTRLPMCLYTCDTLVDLTLSNQILVDVSSPACLPSLLNLSLLDVVYQDEDSLVRLLSSSPILNYLWVRRHEDDNLKTFTVKVSSLETLFYMTSWRKDEVEEDEVEVDEEDHDYGSLVIDCPSLTMLDLIDVWEDYCLIENMPCLDVADIGFVPNPDAKFLRSLSSVTYMHLCLTKSMVACCSAINFSQLIKLYFLPTNLVDWLTPLMFFLQNSPKLKTLMINNTEAGDLQPSWNQPSTIPGCMSTHLEIFGWKDYGGREDEKQLVTYILANSKCLKTVEISLIATCNLEERQKELRNLLFSRNTAGSDDSTVANSSGIPDATVVDYSPEAVQARLKEEARNREKGSKRNGKKKQVLPATVAAELKVKEEKSAAAKKKEHKKKKHYHDF</sequence>
<dbReference type="PROSITE" id="PS50181">
    <property type="entry name" value="FBOX"/>
    <property type="match status" value="1"/>
</dbReference>
<feature type="compositionally biased region" description="Basic and acidic residues" evidence="1">
    <location>
        <begin position="480"/>
        <end position="490"/>
    </location>
</feature>
<dbReference type="PANTHER" id="PTHR31900:SF34">
    <property type="entry name" value="EMB|CAB62440.1-RELATED"/>
    <property type="match status" value="1"/>
</dbReference>
<name>A0A8T2C4C7_9BRAS</name>
<gene>
    <name evidence="3" type="ORF">ISN45_Aa01g017250</name>
</gene>
<dbReference type="InterPro" id="IPR055411">
    <property type="entry name" value="LRR_FXL15/At3g58940/PEG3-like"/>
</dbReference>
<dbReference type="InterPro" id="IPR001810">
    <property type="entry name" value="F-box_dom"/>
</dbReference>
<evidence type="ECO:0000313" key="3">
    <source>
        <dbReference type="EMBL" id="KAG7592872.1"/>
    </source>
</evidence>
<feature type="compositionally biased region" description="Basic residues" evidence="1">
    <location>
        <begin position="517"/>
        <end position="532"/>
    </location>
</feature>
<evidence type="ECO:0000256" key="1">
    <source>
        <dbReference type="SAM" id="MobiDB-lite"/>
    </source>
</evidence>
<feature type="domain" description="F-box" evidence="2">
    <location>
        <begin position="34"/>
        <end position="70"/>
    </location>
</feature>
<dbReference type="AlphaFoldDB" id="A0A8T2C4C7"/>